<feature type="compositionally biased region" description="Low complexity" evidence="1">
    <location>
        <begin position="7"/>
        <end position="16"/>
    </location>
</feature>
<proteinExistence type="predicted"/>
<dbReference type="AlphaFoldDB" id="A0A1G6PAG4"/>
<dbReference type="EMBL" id="FMZZ01000004">
    <property type="protein sequence ID" value="SDC77222.1"/>
    <property type="molecule type" value="Genomic_DNA"/>
</dbReference>
<name>A0A1G6PAG4_9PSEU</name>
<gene>
    <name evidence="2" type="ORF">SAMN05216174_104204</name>
</gene>
<evidence type="ECO:0008006" key="4">
    <source>
        <dbReference type="Google" id="ProtNLM"/>
    </source>
</evidence>
<evidence type="ECO:0000313" key="3">
    <source>
        <dbReference type="Proteomes" id="UP000199501"/>
    </source>
</evidence>
<evidence type="ECO:0000313" key="2">
    <source>
        <dbReference type="EMBL" id="SDC77222.1"/>
    </source>
</evidence>
<evidence type="ECO:0000256" key="1">
    <source>
        <dbReference type="SAM" id="MobiDB-lite"/>
    </source>
</evidence>
<feature type="region of interest" description="Disordered" evidence="1">
    <location>
        <begin position="1"/>
        <end position="20"/>
    </location>
</feature>
<dbReference type="Proteomes" id="UP000199501">
    <property type="component" value="Unassembled WGS sequence"/>
</dbReference>
<keyword evidence="3" id="KW-1185">Reference proteome</keyword>
<organism evidence="2 3">
    <name type="scientific">Actinokineospora iranica</name>
    <dbReference type="NCBI Taxonomy" id="1271860"/>
    <lineage>
        <taxon>Bacteria</taxon>
        <taxon>Bacillati</taxon>
        <taxon>Actinomycetota</taxon>
        <taxon>Actinomycetes</taxon>
        <taxon>Pseudonocardiales</taxon>
        <taxon>Pseudonocardiaceae</taxon>
        <taxon>Actinokineospora</taxon>
    </lineage>
</organism>
<sequence length="89" mass="9641">MSRETSQETSTASATEKAARPGAVERLNVALVAEAADAVAKLQERTGLKKVDLVNRALSIYEFIDAELRAGNKVIIRDPDGVDQIVKIF</sequence>
<accession>A0A1G6PAG4</accession>
<reference evidence="3" key="1">
    <citation type="submission" date="2016-10" db="EMBL/GenBank/DDBJ databases">
        <authorList>
            <person name="Varghese N."/>
            <person name="Submissions S."/>
        </authorList>
    </citation>
    <scope>NUCLEOTIDE SEQUENCE [LARGE SCALE GENOMIC DNA]</scope>
    <source>
        <strain evidence="3">IBRC-M 10403</strain>
    </source>
</reference>
<protein>
    <recommendedName>
        <fullName evidence="4">Ribbon-helix-helix protein, copG family</fullName>
    </recommendedName>
</protein>